<dbReference type="EMBL" id="REFZ01000014">
    <property type="protein sequence ID" value="RQG98595.1"/>
    <property type="molecule type" value="Genomic_DNA"/>
</dbReference>
<evidence type="ECO:0000313" key="1">
    <source>
        <dbReference type="EMBL" id="RQG98595.1"/>
    </source>
</evidence>
<evidence type="ECO:0000313" key="2">
    <source>
        <dbReference type="Proteomes" id="UP000281431"/>
    </source>
</evidence>
<name>A0A3N6PJC6_NATCH</name>
<dbReference type="Proteomes" id="UP000281431">
    <property type="component" value="Unassembled WGS sequence"/>
</dbReference>
<gene>
    <name evidence="1" type="ORF">EA472_17500</name>
</gene>
<dbReference type="AlphaFoldDB" id="A0A3N6PJC6"/>
<sequence>MDVIPGVSAEIGGDKIGESDVIDAPEHGIYLAVDSPGLPYNPGIELVVDLICTLIDEFRGAGSSGAVQPAALPVAKIAAALKALAAAYSCSLIFEPLAYAILDGDATMVFHDEDWFYWQDRERVPAIMNATENDYLTADPWDEIATGLLIAPANMYRLLEYGETTVPGPYFWGDITEPS</sequence>
<proteinExistence type="predicted"/>
<protein>
    <submittedName>
        <fullName evidence="1">Uncharacterized protein</fullName>
    </submittedName>
</protein>
<comment type="caution">
    <text evidence="1">The sequence shown here is derived from an EMBL/GenBank/DDBJ whole genome shotgun (WGS) entry which is preliminary data.</text>
</comment>
<keyword evidence="2" id="KW-1185">Reference proteome</keyword>
<organism evidence="1 2">
    <name type="scientific">Natrarchaeobius chitinivorans</name>
    <dbReference type="NCBI Taxonomy" id="1679083"/>
    <lineage>
        <taxon>Archaea</taxon>
        <taxon>Methanobacteriati</taxon>
        <taxon>Methanobacteriota</taxon>
        <taxon>Stenosarchaea group</taxon>
        <taxon>Halobacteria</taxon>
        <taxon>Halobacteriales</taxon>
        <taxon>Natrialbaceae</taxon>
        <taxon>Natrarchaeobius</taxon>
    </lineage>
</organism>
<reference evidence="1 2" key="1">
    <citation type="submission" date="2018-10" db="EMBL/GenBank/DDBJ databases">
        <title>Natrarchaeobius chitinivorans gen. nov., sp. nov., and Natrarchaeobius haloalkaliphilus sp. nov., alkaliphilic, chitin-utilizing haloarchaea from hypersaline alkaline lakes.</title>
        <authorList>
            <person name="Sorokin D.Y."/>
            <person name="Elcheninov A.G."/>
            <person name="Kostrikina N.A."/>
            <person name="Bale N.J."/>
            <person name="Sinninghe Damste J.S."/>
            <person name="Khijniak T.V."/>
            <person name="Kublanov I.V."/>
            <person name="Toshchakov S.V."/>
        </authorList>
    </citation>
    <scope>NUCLEOTIDE SEQUENCE [LARGE SCALE GENOMIC DNA]</scope>
    <source>
        <strain evidence="1 2">AArcht7</strain>
    </source>
</reference>
<accession>A0A3N6PJC6</accession>